<dbReference type="AlphaFoldDB" id="A0A1J5SEF8"/>
<name>A0A1J5SEF8_9ZZZZ</name>
<accession>A0A1J5SEF8</accession>
<protein>
    <submittedName>
        <fullName evidence="2">Response regulator receiver domain protein</fullName>
    </submittedName>
</protein>
<reference evidence="2" key="1">
    <citation type="submission" date="2016-10" db="EMBL/GenBank/DDBJ databases">
        <title>Sequence of Gallionella enrichment culture.</title>
        <authorList>
            <person name="Poehlein A."/>
            <person name="Muehling M."/>
            <person name="Daniel R."/>
        </authorList>
    </citation>
    <scope>NUCLEOTIDE SEQUENCE</scope>
</reference>
<evidence type="ECO:0000313" key="2">
    <source>
        <dbReference type="EMBL" id="OIR02424.1"/>
    </source>
</evidence>
<sequence>MAKQILVIDENSSDARITQLALQRHYPDRAIHLAASLPDGLARLAAEDGAGIDRVVVSSRMGGSNTSAFVAMLTRLYPEVAVFVVTGQRTPWEQTAFRTAGARAVIEKCFDFDDYISVLSPLAEPL</sequence>
<dbReference type="SUPFAM" id="SSF52172">
    <property type="entry name" value="CheY-like"/>
    <property type="match status" value="1"/>
</dbReference>
<comment type="caution">
    <text evidence="2">The sequence shown here is derived from an EMBL/GenBank/DDBJ whole genome shotgun (WGS) entry which is preliminary data.</text>
</comment>
<proteinExistence type="predicted"/>
<dbReference type="Gene3D" id="3.40.50.2300">
    <property type="match status" value="1"/>
</dbReference>
<gene>
    <name evidence="2" type="ORF">GALL_155820</name>
</gene>
<evidence type="ECO:0000259" key="1">
    <source>
        <dbReference type="PROSITE" id="PS50110"/>
    </source>
</evidence>
<feature type="domain" description="Response regulatory" evidence="1">
    <location>
        <begin position="4"/>
        <end position="123"/>
    </location>
</feature>
<dbReference type="EMBL" id="MLJW01000075">
    <property type="protein sequence ID" value="OIR02424.1"/>
    <property type="molecule type" value="Genomic_DNA"/>
</dbReference>
<dbReference type="GO" id="GO:0000160">
    <property type="term" value="P:phosphorelay signal transduction system"/>
    <property type="evidence" value="ECO:0007669"/>
    <property type="project" value="InterPro"/>
</dbReference>
<dbReference type="PROSITE" id="PS50110">
    <property type="entry name" value="RESPONSE_REGULATORY"/>
    <property type="match status" value="1"/>
</dbReference>
<dbReference type="InterPro" id="IPR001789">
    <property type="entry name" value="Sig_transdc_resp-reg_receiver"/>
</dbReference>
<dbReference type="Pfam" id="PF00072">
    <property type="entry name" value="Response_reg"/>
    <property type="match status" value="1"/>
</dbReference>
<organism evidence="2">
    <name type="scientific">mine drainage metagenome</name>
    <dbReference type="NCBI Taxonomy" id="410659"/>
    <lineage>
        <taxon>unclassified sequences</taxon>
        <taxon>metagenomes</taxon>
        <taxon>ecological metagenomes</taxon>
    </lineage>
</organism>
<dbReference type="InterPro" id="IPR011006">
    <property type="entry name" value="CheY-like_superfamily"/>
</dbReference>